<evidence type="ECO:0000313" key="1">
    <source>
        <dbReference type="EMBL" id="KUM68207.1"/>
    </source>
</evidence>
<protein>
    <submittedName>
        <fullName evidence="1">Uncharacterized protein</fullName>
    </submittedName>
</protein>
<dbReference type="Proteomes" id="UP000054024">
    <property type="component" value="Unassembled WGS sequence"/>
</dbReference>
<dbReference type="AlphaFoldDB" id="A0A124GUW0"/>
<organism evidence="1 2">
    <name type="scientific">Streptomyces curacoi</name>
    <dbReference type="NCBI Taxonomy" id="146536"/>
    <lineage>
        <taxon>Bacteria</taxon>
        <taxon>Bacillati</taxon>
        <taxon>Actinomycetota</taxon>
        <taxon>Actinomycetes</taxon>
        <taxon>Kitasatosporales</taxon>
        <taxon>Streptomycetaceae</taxon>
        <taxon>Streptomyces</taxon>
    </lineage>
</organism>
<dbReference type="EMBL" id="LMWJ01000032">
    <property type="protein sequence ID" value="KUM68207.1"/>
    <property type="molecule type" value="Genomic_DNA"/>
</dbReference>
<proteinExistence type="predicted"/>
<accession>A0A124GUW0</accession>
<gene>
    <name evidence="1" type="ORF">AQI70_34000</name>
</gene>
<evidence type="ECO:0000313" key="2">
    <source>
        <dbReference type="Proteomes" id="UP000054024"/>
    </source>
</evidence>
<name>A0A124GUW0_9ACTN</name>
<keyword evidence="2" id="KW-1185">Reference proteome</keyword>
<sequence length="89" mass="9074">MRRSVRILRSVTVSSPVRKAVQVARDTGLVGNDGGILGVGLAFAAVALGGPVDGPAGDVVHRLVVVVEDRDDQRGSAVGKINVPGHIVA</sequence>
<reference evidence="1 2" key="1">
    <citation type="submission" date="2015-10" db="EMBL/GenBank/DDBJ databases">
        <title>Draft genome sequence of Streptomyces curacoi DSM 40107, type strain for the species Streptomyces curacoi.</title>
        <authorList>
            <person name="Ruckert C."/>
            <person name="Winkler A."/>
            <person name="Kalinowski J."/>
            <person name="Kampfer P."/>
            <person name="Glaeser S."/>
        </authorList>
    </citation>
    <scope>NUCLEOTIDE SEQUENCE [LARGE SCALE GENOMIC DNA]</scope>
    <source>
        <strain evidence="1 2">DSM 40107</strain>
    </source>
</reference>
<comment type="caution">
    <text evidence="1">The sequence shown here is derived from an EMBL/GenBank/DDBJ whole genome shotgun (WGS) entry which is preliminary data.</text>
</comment>